<accession>A0A412G404</accession>
<dbReference type="EMBL" id="QRUP01000005">
    <property type="protein sequence ID" value="RGR75311.1"/>
    <property type="molecule type" value="Genomic_DNA"/>
</dbReference>
<reference evidence="1 2" key="1">
    <citation type="submission" date="2018-08" db="EMBL/GenBank/DDBJ databases">
        <title>A genome reference for cultivated species of the human gut microbiota.</title>
        <authorList>
            <person name="Zou Y."/>
            <person name="Xue W."/>
            <person name="Luo G."/>
        </authorList>
    </citation>
    <scope>NUCLEOTIDE SEQUENCE [LARGE SCALE GENOMIC DNA]</scope>
    <source>
        <strain evidence="1 2">AF24-29</strain>
    </source>
</reference>
<proteinExistence type="predicted"/>
<sequence length="639" mass="72349">MILQLLLELQTRLRTGLAAGGMILLSDLRLLELQKKVGVLATKSPVFQRLSNLLQSLADDPELFADRLLETLSLLEALLITQADWKADAAGEAIVLPAEKAYTDIRYSQLKPLIQALTTTGSGRYEIIEKTYQHHPERFADYRVLPALIADLDDAYGELAELNEQILRVCGAGIVPFLKEGFDPAGKKAMLRRIRLIVDLAGNRENAFYRSMVPLAQPAILKEIIRGLACDPDNCDLLMRIANNEKGKLKETALYALTRIRDPKVDAFLLEKIRKNSRFLHYAGYTNDPEITALVCASVKEQLQSVLEAQALPTLDAEKALIESLKLLAYKTGPAISELVCWILDQDAAFSAVRDHQKKPFRTHIRFARVRPLAYLVAGSCERTLSETVLEIVFTSWLADQNDAAEALIRTLVQRWPDKAAALYARMRLIQNFEQAYEELTEAFAGQPRSFFTQLWACVEYDEALKQYVYRSALIANPLQEDTAVIPLGKTLDLRWIDLLTGQRNVEKGLFKKTTVTVYGEEDPLGSSVLVHLADPENKLLRQKLSDYFDQRRQTAGHLYFKQVYGLPLKEELLAYLKHSAFGPGQMAMMTRAFCRPREAVPVLNELRDDWKKKRPNAQLWEFYVLESAITQCEESEDE</sequence>
<gene>
    <name evidence="1" type="ORF">DWY25_05930</name>
</gene>
<organism evidence="1 2">
    <name type="scientific">Holdemania filiformis</name>
    <dbReference type="NCBI Taxonomy" id="61171"/>
    <lineage>
        <taxon>Bacteria</taxon>
        <taxon>Bacillati</taxon>
        <taxon>Bacillota</taxon>
        <taxon>Erysipelotrichia</taxon>
        <taxon>Erysipelotrichales</taxon>
        <taxon>Erysipelotrichaceae</taxon>
        <taxon>Holdemania</taxon>
    </lineage>
</organism>
<dbReference type="RefSeq" id="WP_117894466.1">
    <property type="nucleotide sequence ID" value="NZ_CABJCV010000005.1"/>
</dbReference>
<dbReference type="AlphaFoldDB" id="A0A412G404"/>
<evidence type="ECO:0000313" key="1">
    <source>
        <dbReference type="EMBL" id="RGR75311.1"/>
    </source>
</evidence>
<dbReference type="Proteomes" id="UP000284178">
    <property type="component" value="Unassembled WGS sequence"/>
</dbReference>
<name>A0A412G404_9FIRM</name>
<evidence type="ECO:0000313" key="2">
    <source>
        <dbReference type="Proteomes" id="UP000284178"/>
    </source>
</evidence>
<evidence type="ECO:0008006" key="3">
    <source>
        <dbReference type="Google" id="ProtNLM"/>
    </source>
</evidence>
<protein>
    <recommendedName>
        <fullName evidence="3">HEAT repeat domain-containing protein</fullName>
    </recommendedName>
</protein>
<dbReference type="GeneID" id="83014942"/>
<comment type="caution">
    <text evidence="1">The sequence shown here is derived from an EMBL/GenBank/DDBJ whole genome shotgun (WGS) entry which is preliminary data.</text>
</comment>
<keyword evidence="2" id="KW-1185">Reference proteome</keyword>